<comment type="caution">
    <text evidence="16">The sequence shown here is derived from an EMBL/GenBank/DDBJ whole genome shotgun (WGS) entry which is preliminary data.</text>
</comment>
<gene>
    <name evidence="16" type="primary">flhF</name>
    <name evidence="16" type="ORF">AB1471_05675</name>
</gene>
<protein>
    <recommendedName>
        <fullName evidence="3 13">Flagellar biosynthesis protein FlhF</fullName>
    </recommendedName>
</protein>
<dbReference type="NCBIfam" id="TIGR03499">
    <property type="entry name" value="FlhF"/>
    <property type="match status" value="1"/>
</dbReference>
<evidence type="ECO:0000256" key="7">
    <source>
        <dbReference type="ARBA" id="ARBA00022795"/>
    </source>
</evidence>
<comment type="subcellular location">
    <subcellularLocation>
        <location evidence="1">Cell membrane</location>
        <topology evidence="1">Peripheral membrane protein</topology>
        <orientation evidence="1">Cytoplasmic side</orientation>
    </subcellularLocation>
</comment>
<dbReference type="Gene3D" id="3.40.50.300">
    <property type="entry name" value="P-loop containing nucleotide triphosphate hydrolases"/>
    <property type="match status" value="1"/>
</dbReference>
<accession>A0ABV3Q1T2</accession>
<evidence type="ECO:0000256" key="10">
    <source>
        <dbReference type="ARBA" id="ARBA00023136"/>
    </source>
</evidence>
<evidence type="ECO:0000313" key="16">
    <source>
        <dbReference type="EMBL" id="MEW9501287.1"/>
    </source>
</evidence>
<evidence type="ECO:0000259" key="15">
    <source>
        <dbReference type="SMART" id="SM00962"/>
    </source>
</evidence>
<dbReference type="CDD" id="cd17873">
    <property type="entry name" value="FlhF"/>
    <property type="match status" value="1"/>
</dbReference>
<dbReference type="SMART" id="SM00962">
    <property type="entry name" value="SRP54"/>
    <property type="match status" value="1"/>
</dbReference>
<dbReference type="PANTHER" id="PTHR43134:SF3">
    <property type="entry name" value="FLAGELLAR BIOSYNTHESIS PROTEIN FLHF"/>
    <property type="match status" value="1"/>
</dbReference>
<dbReference type="Gene3D" id="1.20.120.1380">
    <property type="entry name" value="Flagellar FlhF biosynthesis protein, N domain"/>
    <property type="match status" value="1"/>
</dbReference>
<dbReference type="InterPro" id="IPR000897">
    <property type="entry name" value="SRP54_GTPase_dom"/>
</dbReference>
<dbReference type="PANTHER" id="PTHR43134">
    <property type="entry name" value="SIGNAL RECOGNITION PARTICLE RECEPTOR SUBUNIT ALPHA"/>
    <property type="match status" value="1"/>
</dbReference>
<keyword evidence="16" id="KW-0282">Flagellum</keyword>
<dbReference type="SMART" id="SM00382">
    <property type="entry name" value="AAA"/>
    <property type="match status" value="1"/>
</dbReference>
<evidence type="ECO:0000256" key="6">
    <source>
        <dbReference type="ARBA" id="ARBA00022741"/>
    </source>
</evidence>
<evidence type="ECO:0000256" key="9">
    <source>
        <dbReference type="ARBA" id="ARBA00023134"/>
    </source>
</evidence>
<feature type="domain" description="SRP54-type proteins GTP-binding" evidence="15">
    <location>
        <begin position="173"/>
        <end position="364"/>
    </location>
</feature>
<keyword evidence="17" id="KW-1185">Reference proteome</keyword>
<proteinExistence type="inferred from homology"/>
<dbReference type="SUPFAM" id="SSF52540">
    <property type="entry name" value="P-loop containing nucleoside triphosphate hydrolases"/>
    <property type="match status" value="1"/>
</dbReference>
<comment type="similarity">
    <text evidence="2">Belongs to the GTP-binding SRP family.</text>
</comment>
<evidence type="ECO:0000256" key="8">
    <source>
        <dbReference type="ARBA" id="ARBA00022927"/>
    </source>
</evidence>
<dbReference type="InterPro" id="IPR027417">
    <property type="entry name" value="P-loop_NTPase"/>
</dbReference>
<keyword evidence="9" id="KW-0342">GTP-binding</keyword>
<keyword evidence="11" id="KW-1006">Bacterial flagellum protein export</keyword>
<name>A0ABV3Q1T2_9BACL</name>
<keyword evidence="8" id="KW-0653">Protein transport</keyword>
<dbReference type="InterPro" id="IPR003593">
    <property type="entry name" value="AAA+_ATPase"/>
</dbReference>
<comment type="function">
    <text evidence="12">Necessary for flagellar biosynthesis. May be involved in translocation of the flagellum.</text>
</comment>
<keyword evidence="16" id="KW-0969">Cilium</keyword>
<keyword evidence="5" id="KW-1003">Cell membrane</keyword>
<evidence type="ECO:0000256" key="4">
    <source>
        <dbReference type="ARBA" id="ARBA00022448"/>
    </source>
</evidence>
<evidence type="ECO:0000256" key="1">
    <source>
        <dbReference type="ARBA" id="ARBA00004413"/>
    </source>
</evidence>
<evidence type="ECO:0000256" key="3">
    <source>
        <dbReference type="ARBA" id="ARBA00014919"/>
    </source>
</evidence>
<dbReference type="Pfam" id="PF00448">
    <property type="entry name" value="SRP54"/>
    <property type="match status" value="1"/>
</dbReference>
<reference evidence="16 17" key="1">
    <citation type="journal article" date="1979" name="Int. J. Syst. Evol. Microbiol.">
        <title>Bacillus globisporus subsp. marinus subsp. nov.</title>
        <authorList>
            <person name="Liu H."/>
        </authorList>
    </citation>
    <scope>NUCLEOTIDE SEQUENCE [LARGE SCALE GENOMIC DNA]</scope>
    <source>
        <strain evidence="16 17">DSM 1297</strain>
    </source>
</reference>
<evidence type="ECO:0000256" key="12">
    <source>
        <dbReference type="ARBA" id="ARBA00025337"/>
    </source>
</evidence>
<keyword evidence="6" id="KW-0547">Nucleotide-binding</keyword>
<evidence type="ECO:0000259" key="14">
    <source>
        <dbReference type="SMART" id="SM00382"/>
    </source>
</evidence>
<evidence type="ECO:0000313" key="17">
    <source>
        <dbReference type="Proteomes" id="UP001556040"/>
    </source>
</evidence>
<dbReference type="EMBL" id="JBFMIA010000003">
    <property type="protein sequence ID" value="MEW9501287.1"/>
    <property type="molecule type" value="Genomic_DNA"/>
</dbReference>
<keyword evidence="7" id="KW-1005">Bacterial flagellum biogenesis</keyword>
<evidence type="ECO:0000256" key="11">
    <source>
        <dbReference type="ARBA" id="ARBA00023225"/>
    </source>
</evidence>
<dbReference type="InterPro" id="IPR047040">
    <property type="entry name" value="FlhF__GTPase_dom"/>
</dbReference>
<evidence type="ECO:0000256" key="5">
    <source>
        <dbReference type="ARBA" id="ARBA00022475"/>
    </source>
</evidence>
<organism evidence="16 17">
    <name type="scientific">Jeotgalibacillus marinus</name>
    <dbReference type="NCBI Taxonomy" id="86667"/>
    <lineage>
        <taxon>Bacteria</taxon>
        <taxon>Bacillati</taxon>
        <taxon>Bacillota</taxon>
        <taxon>Bacilli</taxon>
        <taxon>Bacillales</taxon>
        <taxon>Caryophanaceae</taxon>
        <taxon>Jeotgalibacillus</taxon>
    </lineage>
</organism>
<evidence type="ECO:0000256" key="13">
    <source>
        <dbReference type="NCBIfam" id="TIGR03499"/>
    </source>
</evidence>
<keyword evidence="10" id="KW-0472">Membrane</keyword>
<keyword evidence="16" id="KW-0966">Cell projection</keyword>
<dbReference type="RefSeq" id="WP_367778769.1">
    <property type="nucleotide sequence ID" value="NZ_JBFMIA010000003.1"/>
</dbReference>
<keyword evidence="4" id="KW-0813">Transport</keyword>
<dbReference type="Proteomes" id="UP001556040">
    <property type="component" value="Unassembled WGS sequence"/>
</dbReference>
<feature type="domain" description="AAA+ ATPase" evidence="14">
    <location>
        <begin position="172"/>
        <end position="314"/>
    </location>
</feature>
<sequence>MKMKKIVARTMPEAMKKVRSELGSDAVILNSKVIYTGGFLGLFKKKKMEVVAGLDTSETQEQPQKVVQDPIYVQDDVASHNQLQDEIKELKAMVSTMSKQRFTSLNHFPPSIQHELERFRQQEFQEEWLLDLGSNLFDQWKQSPDDNKIRQWAETRVKEQVESLTHHGIVADKKYIYVLGPTGVGKTTTIAKIAAKLVVEKRKKVAFITTDTYRIAAIEQLKTYAQLLNVPIEVVYNRSDFDKAVEKFEDYDHVFVDTAGRNYRERQYVDELKKVIDFDMNIQSFLVLSMTAKLQDMQMIVDRFHDVVIDQFIFTKWDESASVGPAFHMMLHNETGAAYLTTGQAVPEDIIEANPESLFKLLLESVNE</sequence>
<evidence type="ECO:0000256" key="2">
    <source>
        <dbReference type="ARBA" id="ARBA00008531"/>
    </source>
</evidence>
<dbReference type="InterPro" id="IPR020006">
    <property type="entry name" value="FlhF"/>
</dbReference>